<evidence type="ECO:0000313" key="2">
    <source>
        <dbReference type="EMBL" id="KAB1069336.1"/>
    </source>
</evidence>
<proteinExistence type="predicted"/>
<evidence type="ECO:0000256" key="1">
    <source>
        <dbReference type="SAM" id="MobiDB-lite"/>
    </source>
</evidence>
<dbReference type="CDD" id="cd23763">
    <property type="entry name" value="ASKHA_ATPase_ROK"/>
    <property type="match status" value="1"/>
</dbReference>
<dbReference type="SUPFAM" id="SSF53067">
    <property type="entry name" value="Actin-like ATPase domain"/>
    <property type="match status" value="1"/>
</dbReference>
<feature type="region of interest" description="Disordered" evidence="1">
    <location>
        <begin position="49"/>
        <end position="68"/>
    </location>
</feature>
<accession>A0A6N6MIG6</accession>
<dbReference type="EMBL" id="VZZJ01000040">
    <property type="protein sequence ID" value="KAB1069336.1"/>
    <property type="molecule type" value="Genomic_DNA"/>
</dbReference>
<reference evidence="2 3" key="1">
    <citation type="submission" date="2019-09" db="EMBL/GenBank/DDBJ databases">
        <title>YIM 132548 draft genome.</title>
        <authorList>
            <person name="Jiang L."/>
        </authorList>
    </citation>
    <scope>NUCLEOTIDE SEQUENCE [LARGE SCALE GENOMIC DNA]</scope>
    <source>
        <strain evidence="2 3">YIM 132548</strain>
    </source>
</reference>
<keyword evidence="3" id="KW-1185">Reference proteome</keyword>
<sequence>MSIRHGTRHFPDNRLDAYNLKLEQNGGFVGDRVRSKAFTLILDGLREEARRSGPDPLGDTASEDRPSLDDLLERPGSEAGAVVARAVDLYAAAFADVVRRFLAEDEWRGTERVVVGGGLRESRLGKEAIRRAGALLRAGGHTVEVLPIRADPDEAALLGALHLLPLGERDRAFLAVDIGGGNIRAGVVVPPEVGDLEGRVLFREHWRHRKEPVGRDDMVGRMVGMLSALVERAEADGLALAPFVGIGCPGEIQADGAIASGTQNLPGHWQEPDFNLPTRVAKSLGRIGGEPVSVLLHNDAVLQGLSELTRMRDVSRWGVLTIGTGLGNARFTSTEAWASV</sequence>
<comment type="caution">
    <text evidence="2">The sequence shown here is derived from an EMBL/GenBank/DDBJ whole genome shotgun (WGS) entry which is preliminary data.</text>
</comment>
<dbReference type="Proteomes" id="UP000441523">
    <property type="component" value="Unassembled WGS sequence"/>
</dbReference>
<protein>
    <submittedName>
        <fullName evidence="2">ROK family protein</fullName>
    </submittedName>
</protein>
<dbReference type="AlphaFoldDB" id="A0A6N6MIG6"/>
<dbReference type="RefSeq" id="WP_150966675.1">
    <property type="nucleotide sequence ID" value="NZ_VZZJ01000040.1"/>
</dbReference>
<evidence type="ECO:0000313" key="3">
    <source>
        <dbReference type="Proteomes" id="UP000441523"/>
    </source>
</evidence>
<dbReference type="Gene3D" id="3.30.420.40">
    <property type="match status" value="1"/>
</dbReference>
<dbReference type="InterPro" id="IPR043129">
    <property type="entry name" value="ATPase_NBD"/>
</dbReference>
<gene>
    <name evidence="2" type="ORF">F6X51_25520</name>
</gene>
<name>A0A6N6MIG6_9HYPH</name>
<organism evidence="2 3">
    <name type="scientific">Methylobacterium planeticum</name>
    <dbReference type="NCBI Taxonomy" id="2615211"/>
    <lineage>
        <taxon>Bacteria</taxon>
        <taxon>Pseudomonadati</taxon>
        <taxon>Pseudomonadota</taxon>
        <taxon>Alphaproteobacteria</taxon>
        <taxon>Hyphomicrobiales</taxon>
        <taxon>Methylobacteriaceae</taxon>
        <taxon>Methylobacterium</taxon>
    </lineage>
</organism>